<protein>
    <submittedName>
        <fullName evidence="1">Putative phage related protein</fullName>
    </submittedName>
</protein>
<dbReference type="HOGENOM" id="CLU_2551453_0_0_5"/>
<dbReference type="RefSeq" id="WP_010702037.1">
    <property type="nucleotide sequence ID" value="NZ_KB915625.1"/>
</dbReference>
<dbReference type="NCBIfam" id="NF047331">
    <property type="entry name" value="phage_HTJ"/>
    <property type="match status" value="1"/>
</dbReference>
<dbReference type="PATRIC" id="fig|1094492.3.peg.230"/>
<proteinExistence type="predicted"/>
<accession>N6VQ68</accession>
<evidence type="ECO:0000313" key="1">
    <source>
        <dbReference type="EMBL" id="ENN93212.1"/>
    </source>
</evidence>
<sequence length="82" mass="9659">MYEKSKQVNSKYERLAELKKQRKQLENALYSGAQSVRHGDKQVNHRSTEDIRKALTMLREEIALLEGYKPSYVYYLTASRGY</sequence>
<organism evidence="1 2">
    <name type="scientific">Bartonella bovis m02</name>
    <dbReference type="NCBI Taxonomy" id="1094492"/>
    <lineage>
        <taxon>Bacteria</taxon>
        <taxon>Pseudomonadati</taxon>
        <taxon>Pseudomonadota</taxon>
        <taxon>Alphaproteobacteria</taxon>
        <taxon>Hyphomicrobiales</taxon>
        <taxon>Bartonellaceae</taxon>
        <taxon>Bartonella</taxon>
    </lineage>
</organism>
<evidence type="ECO:0000313" key="2">
    <source>
        <dbReference type="Proteomes" id="UP000014026"/>
    </source>
</evidence>
<dbReference type="Proteomes" id="UP000014026">
    <property type="component" value="Unassembled WGS sequence"/>
</dbReference>
<name>N6VQ68_9HYPH</name>
<gene>
    <name evidence="1" type="ORF">m02_02160</name>
</gene>
<comment type="caution">
    <text evidence="1">The sequence shown here is derived from an EMBL/GenBank/DDBJ whole genome shotgun (WGS) entry which is preliminary data.</text>
</comment>
<dbReference type="STRING" id="1094492.m02_02160"/>
<dbReference type="AlphaFoldDB" id="N6VQ68"/>
<dbReference type="EMBL" id="AGWB01000003">
    <property type="protein sequence ID" value="ENN93212.1"/>
    <property type="molecule type" value="Genomic_DNA"/>
</dbReference>
<reference evidence="1 2" key="1">
    <citation type="journal article" date="2013" name="PLoS Genet.">
        <title>A gene transfer agent and a dynamic repertoire of secretion systems hold the keys to the explosive radiation of the emerging pathogen Bartonella.</title>
        <authorList>
            <person name="Guy L."/>
            <person name="Nystedt B."/>
            <person name="Toft C."/>
            <person name="Zaremba-Niedzwiedzka K."/>
            <person name="Berglund E.C."/>
            <person name="Granberg F."/>
            <person name="Naslund K."/>
            <person name="Eriksson A.S."/>
            <person name="Andersson S.G."/>
        </authorList>
    </citation>
    <scope>NUCLEOTIDE SEQUENCE [LARGE SCALE GENOMIC DNA]</scope>
    <source>
        <strain evidence="2">m02</strain>
    </source>
</reference>